<dbReference type="EMBL" id="BARS01051383">
    <property type="protein sequence ID" value="GAG44869.1"/>
    <property type="molecule type" value="Genomic_DNA"/>
</dbReference>
<feature type="non-terminal residue" evidence="1">
    <location>
        <position position="1"/>
    </location>
</feature>
<sequence length="236" mass="26073">LAGCEFGDIEARVNQEGIETTLQKLLAAGVYVSWEEFKGRKEVVRGASHFQFSERDFDNPFLDIYYRVQSSGSRSASTRTAFDLSHQLATSYYRLPMLVVNNSLDVPVGVWKPVLPAVSGTSNLLQQWKVGKPVAKWFSDVDERQVQSPLTHRLAMRYIIYGSRLWGVKLARPEYVGIQGAIKVAQWMADTKQQFGGCCLISSVSPAVKMCQAAIESGLDIAGSHLIVSGEPLTLA</sequence>
<evidence type="ECO:0000313" key="1">
    <source>
        <dbReference type="EMBL" id="GAG44869.1"/>
    </source>
</evidence>
<feature type="non-terminal residue" evidence="1">
    <location>
        <position position="236"/>
    </location>
</feature>
<comment type="caution">
    <text evidence="1">The sequence shown here is derived from an EMBL/GenBank/DDBJ whole genome shotgun (WGS) entry which is preliminary data.</text>
</comment>
<organism evidence="1">
    <name type="scientific">marine sediment metagenome</name>
    <dbReference type="NCBI Taxonomy" id="412755"/>
    <lineage>
        <taxon>unclassified sequences</taxon>
        <taxon>metagenomes</taxon>
        <taxon>ecological metagenomes</taxon>
    </lineage>
</organism>
<proteinExistence type="predicted"/>
<dbReference type="AlphaFoldDB" id="X0XNX1"/>
<protein>
    <submittedName>
        <fullName evidence="1">Uncharacterized protein</fullName>
    </submittedName>
</protein>
<accession>X0XNX1</accession>
<name>X0XNX1_9ZZZZ</name>
<reference evidence="1" key="1">
    <citation type="journal article" date="2014" name="Front. Microbiol.">
        <title>High frequency of phylogenetically diverse reductive dehalogenase-homologous genes in deep subseafloor sedimentary metagenomes.</title>
        <authorList>
            <person name="Kawai M."/>
            <person name="Futagami T."/>
            <person name="Toyoda A."/>
            <person name="Takaki Y."/>
            <person name="Nishi S."/>
            <person name="Hori S."/>
            <person name="Arai W."/>
            <person name="Tsubouchi T."/>
            <person name="Morono Y."/>
            <person name="Uchiyama I."/>
            <person name="Ito T."/>
            <person name="Fujiyama A."/>
            <person name="Inagaki F."/>
            <person name="Takami H."/>
        </authorList>
    </citation>
    <scope>NUCLEOTIDE SEQUENCE</scope>
    <source>
        <strain evidence="1">Expedition CK06-06</strain>
    </source>
</reference>
<gene>
    <name evidence="1" type="ORF">S01H1_76556</name>
</gene>